<dbReference type="SUPFAM" id="SSF51905">
    <property type="entry name" value="FAD/NAD(P)-binding domain"/>
    <property type="match status" value="1"/>
</dbReference>
<evidence type="ECO:0000256" key="3">
    <source>
        <dbReference type="ARBA" id="ARBA00023002"/>
    </source>
</evidence>
<dbReference type="EMBL" id="CABDUW010017940">
    <property type="protein sequence ID" value="VTJ92345.1"/>
    <property type="molecule type" value="Genomic_DNA"/>
</dbReference>
<proteinExistence type="predicted"/>
<accession>A0A5E4DEX3</accession>
<dbReference type="AlphaFoldDB" id="A0A5E4DEX3"/>
<gene>
    <name evidence="4" type="ORF">MONAX_5E021583</name>
</gene>
<dbReference type="GO" id="GO:0050661">
    <property type="term" value="F:NADP binding"/>
    <property type="evidence" value="ECO:0007669"/>
    <property type="project" value="InterPro"/>
</dbReference>
<keyword evidence="3" id="KW-0560">Oxidoreductase</keyword>
<reference evidence="4" key="1">
    <citation type="submission" date="2019-04" db="EMBL/GenBank/DDBJ databases">
        <authorList>
            <person name="Alioto T."/>
            <person name="Alioto T."/>
        </authorList>
    </citation>
    <scope>NUCLEOTIDE SEQUENCE [LARGE SCALE GENOMIC DNA]</scope>
</reference>
<dbReference type="InterPro" id="IPR020946">
    <property type="entry name" value="Flavin_mOase-like"/>
</dbReference>
<name>A0A5E4DEX3_MARMO</name>
<dbReference type="GO" id="GO:0050660">
    <property type="term" value="F:flavin adenine dinucleotide binding"/>
    <property type="evidence" value="ECO:0007669"/>
    <property type="project" value="InterPro"/>
</dbReference>
<evidence type="ECO:0000256" key="1">
    <source>
        <dbReference type="ARBA" id="ARBA00022630"/>
    </source>
</evidence>
<sequence>AKVCSVRKRPDFSSSGQWDVVVEADGKQQSYIFDGVMICSGHYTEKHLPLQEFAGI</sequence>
<feature type="non-terminal residue" evidence="4">
    <location>
        <position position="1"/>
    </location>
</feature>
<evidence type="ECO:0000256" key="2">
    <source>
        <dbReference type="ARBA" id="ARBA00022827"/>
    </source>
</evidence>
<dbReference type="GO" id="GO:0004499">
    <property type="term" value="F:N,N-dimethylaniline monooxygenase activity"/>
    <property type="evidence" value="ECO:0007669"/>
    <property type="project" value="InterPro"/>
</dbReference>
<dbReference type="Gene3D" id="3.50.50.60">
    <property type="entry name" value="FAD/NAD(P)-binding domain"/>
    <property type="match status" value="1"/>
</dbReference>
<keyword evidence="2" id="KW-0274">FAD</keyword>
<keyword evidence="5" id="KW-1185">Reference proteome</keyword>
<comment type="caution">
    <text evidence="4">The sequence shown here is derived from an EMBL/GenBank/DDBJ whole genome shotgun (WGS) entry which is preliminary data.</text>
</comment>
<dbReference type="Proteomes" id="UP000335636">
    <property type="component" value="Unassembled WGS sequence"/>
</dbReference>
<dbReference type="InterPro" id="IPR036188">
    <property type="entry name" value="FAD/NAD-bd_sf"/>
</dbReference>
<keyword evidence="1" id="KW-0285">Flavoprotein</keyword>
<protein>
    <submittedName>
        <fullName evidence="4">Uncharacterized protein</fullName>
    </submittedName>
</protein>
<evidence type="ECO:0000313" key="4">
    <source>
        <dbReference type="EMBL" id="VTJ92345.1"/>
    </source>
</evidence>
<evidence type="ECO:0000313" key="5">
    <source>
        <dbReference type="Proteomes" id="UP000335636"/>
    </source>
</evidence>
<organism evidence="4 5">
    <name type="scientific">Marmota monax</name>
    <name type="common">Woodchuck</name>
    <dbReference type="NCBI Taxonomy" id="9995"/>
    <lineage>
        <taxon>Eukaryota</taxon>
        <taxon>Metazoa</taxon>
        <taxon>Chordata</taxon>
        <taxon>Craniata</taxon>
        <taxon>Vertebrata</taxon>
        <taxon>Euteleostomi</taxon>
        <taxon>Mammalia</taxon>
        <taxon>Eutheria</taxon>
        <taxon>Euarchontoglires</taxon>
        <taxon>Glires</taxon>
        <taxon>Rodentia</taxon>
        <taxon>Sciuromorpha</taxon>
        <taxon>Sciuridae</taxon>
        <taxon>Xerinae</taxon>
        <taxon>Marmotini</taxon>
        <taxon>Marmota</taxon>
    </lineage>
</organism>
<dbReference type="Pfam" id="PF00743">
    <property type="entry name" value="FMO-like"/>
    <property type="match status" value="1"/>
</dbReference>